<dbReference type="Proteomes" id="UP000027822">
    <property type="component" value="Unassembled WGS sequence"/>
</dbReference>
<dbReference type="InterPro" id="IPR000182">
    <property type="entry name" value="GNAT_dom"/>
</dbReference>
<dbReference type="CDD" id="cd04301">
    <property type="entry name" value="NAT_SF"/>
    <property type="match status" value="1"/>
</dbReference>
<dbReference type="SUPFAM" id="SSF55729">
    <property type="entry name" value="Acyl-CoA N-acyltransferases (Nat)"/>
    <property type="match status" value="1"/>
</dbReference>
<dbReference type="PANTHER" id="PTHR43800:SF1">
    <property type="entry name" value="PEPTIDYL-LYSINE N-ACETYLTRANSFERASE YJAB"/>
    <property type="match status" value="1"/>
</dbReference>
<dbReference type="Pfam" id="PF00583">
    <property type="entry name" value="Acetyltransf_1"/>
    <property type="match status" value="1"/>
</dbReference>
<dbReference type="OrthoDB" id="794462at2"/>
<dbReference type="PROSITE" id="PS51186">
    <property type="entry name" value="GNAT"/>
    <property type="match status" value="1"/>
</dbReference>
<evidence type="ECO:0000313" key="5">
    <source>
        <dbReference type="Proteomes" id="UP000027822"/>
    </source>
</evidence>
<comment type="caution">
    <text evidence="4">The sequence shown here is derived from an EMBL/GenBank/DDBJ whole genome shotgun (WGS) entry which is preliminary data.</text>
</comment>
<evidence type="ECO:0000259" key="3">
    <source>
        <dbReference type="PROSITE" id="PS51186"/>
    </source>
</evidence>
<dbReference type="PANTHER" id="PTHR43800">
    <property type="entry name" value="PEPTIDYL-LYSINE N-ACETYLTRANSFERASE YJAB"/>
    <property type="match status" value="1"/>
</dbReference>
<dbReference type="EMBL" id="JOTN01000005">
    <property type="protein sequence ID" value="KEK20037.1"/>
    <property type="molecule type" value="Genomic_DNA"/>
</dbReference>
<keyword evidence="2" id="KW-0012">Acyltransferase</keyword>
<dbReference type="InterPro" id="IPR016181">
    <property type="entry name" value="Acyl_CoA_acyltransferase"/>
</dbReference>
<sequence>MTFTIKHMNEDDIAAVQEVAIICWHDTYEGILPKEVREAFLEQLYSHEMMKRRLEQSHLFVAEVEDKVVGFANFSSIKYGGEAELGAIYILPQHQGTGIGTALLQKGILYLESVKKLYVCVEAENDKGKSFYKAKGFSELERFEEDFEGHTLQTMRMVLHI</sequence>
<evidence type="ECO:0000256" key="2">
    <source>
        <dbReference type="ARBA" id="ARBA00023315"/>
    </source>
</evidence>
<evidence type="ECO:0000256" key="1">
    <source>
        <dbReference type="ARBA" id="ARBA00022679"/>
    </source>
</evidence>
<dbReference type="GO" id="GO:0016747">
    <property type="term" value="F:acyltransferase activity, transferring groups other than amino-acyl groups"/>
    <property type="evidence" value="ECO:0007669"/>
    <property type="project" value="InterPro"/>
</dbReference>
<keyword evidence="5" id="KW-1185">Reference proteome</keyword>
<dbReference type="AlphaFoldDB" id="A0A073K0S3"/>
<dbReference type="STRING" id="574376.BAMA_19985"/>
<keyword evidence="1 4" id="KW-0808">Transferase</keyword>
<dbReference type="eggNOG" id="COG1247">
    <property type="taxonomic scope" value="Bacteria"/>
</dbReference>
<dbReference type="RefSeq" id="WP_034638345.1">
    <property type="nucleotide sequence ID" value="NZ_CBCSJC010000007.1"/>
</dbReference>
<organism evidence="4 5">
    <name type="scientific">Bacillus manliponensis</name>
    <dbReference type="NCBI Taxonomy" id="574376"/>
    <lineage>
        <taxon>Bacteria</taxon>
        <taxon>Bacillati</taxon>
        <taxon>Bacillota</taxon>
        <taxon>Bacilli</taxon>
        <taxon>Bacillales</taxon>
        <taxon>Bacillaceae</taxon>
        <taxon>Bacillus</taxon>
        <taxon>Bacillus cereus group</taxon>
    </lineage>
</organism>
<dbReference type="Gene3D" id="3.40.630.30">
    <property type="match status" value="1"/>
</dbReference>
<gene>
    <name evidence="4" type="ORF">BAMA_19985</name>
</gene>
<reference evidence="4 5" key="1">
    <citation type="submission" date="2014-06" db="EMBL/GenBank/DDBJ databases">
        <title>Draft genome sequence of Bacillus manliponensis JCM 15802 (MCCC 1A00708).</title>
        <authorList>
            <person name="Lai Q."/>
            <person name="Liu Y."/>
            <person name="Shao Z."/>
        </authorList>
    </citation>
    <scope>NUCLEOTIDE SEQUENCE [LARGE SCALE GENOMIC DNA]</scope>
    <source>
        <strain evidence="4 5">JCM 15802</strain>
    </source>
</reference>
<proteinExistence type="predicted"/>
<accession>A0A073K0S3</accession>
<protein>
    <submittedName>
        <fullName evidence="4">GNAT family acetyltransferase</fullName>
    </submittedName>
</protein>
<evidence type="ECO:0000313" key="4">
    <source>
        <dbReference type="EMBL" id="KEK20037.1"/>
    </source>
</evidence>
<feature type="domain" description="N-acetyltransferase" evidence="3">
    <location>
        <begin position="3"/>
        <end position="161"/>
    </location>
</feature>
<name>A0A073K0S3_9BACI</name>